<dbReference type="GO" id="GO:0000976">
    <property type="term" value="F:transcription cis-regulatory region binding"/>
    <property type="evidence" value="ECO:0007669"/>
    <property type="project" value="TreeGrafter"/>
</dbReference>
<evidence type="ECO:0000259" key="2">
    <source>
        <dbReference type="Pfam" id="PF00440"/>
    </source>
</evidence>
<dbReference type="Pfam" id="PF00440">
    <property type="entry name" value="TetR_N"/>
    <property type="match status" value="1"/>
</dbReference>
<evidence type="ECO:0000313" key="4">
    <source>
        <dbReference type="Proteomes" id="UP000550729"/>
    </source>
</evidence>
<sequence>MTAAGETTAGRPRDSRIDTAVLAAARELLADVGYADLTLTAVAARAQTSVPAVRRRWPSKAHIVHHAVFPTERLTVPPDENSTLADEVAGVVDNCAAVVSDPAMRRAITGLLSDLAADKDLERELSTRMNSVVSGDLGARFVAAARRDGTTLRLDPSMVAEVAFGATLMTAVMHGAEGLDARWRAQMTAMLLAGG</sequence>
<name>A0A848KXN8_9ACTN</name>
<feature type="domain" description="HTH tetR-type" evidence="2">
    <location>
        <begin position="22"/>
        <end position="66"/>
    </location>
</feature>
<dbReference type="EMBL" id="JABBNB010000007">
    <property type="protein sequence ID" value="NMO01213.1"/>
    <property type="molecule type" value="Genomic_DNA"/>
</dbReference>
<protein>
    <submittedName>
        <fullName evidence="3">TetR/AcrR family transcriptional regulator</fullName>
    </submittedName>
</protein>
<keyword evidence="1" id="KW-0238">DNA-binding</keyword>
<organism evidence="3 4">
    <name type="scientific">Gordonia asplenii</name>
    <dbReference type="NCBI Taxonomy" id="2725283"/>
    <lineage>
        <taxon>Bacteria</taxon>
        <taxon>Bacillati</taxon>
        <taxon>Actinomycetota</taxon>
        <taxon>Actinomycetes</taxon>
        <taxon>Mycobacteriales</taxon>
        <taxon>Gordoniaceae</taxon>
        <taxon>Gordonia</taxon>
    </lineage>
</organism>
<evidence type="ECO:0000256" key="1">
    <source>
        <dbReference type="ARBA" id="ARBA00023125"/>
    </source>
</evidence>
<gene>
    <name evidence="3" type="ORF">HH308_08280</name>
</gene>
<dbReference type="SUPFAM" id="SSF46689">
    <property type="entry name" value="Homeodomain-like"/>
    <property type="match status" value="1"/>
</dbReference>
<proteinExistence type="predicted"/>
<reference evidence="3 4" key="1">
    <citation type="submission" date="2020-04" db="EMBL/GenBank/DDBJ databases">
        <title>Gordonia sp. nov. TBRC 11910.</title>
        <authorList>
            <person name="Suriyachadkun C."/>
        </authorList>
    </citation>
    <scope>NUCLEOTIDE SEQUENCE [LARGE SCALE GENOMIC DNA]</scope>
    <source>
        <strain evidence="3 4">TBRC 11910</strain>
    </source>
</reference>
<dbReference type="Proteomes" id="UP000550729">
    <property type="component" value="Unassembled WGS sequence"/>
</dbReference>
<dbReference type="Gene3D" id="1.10.357.10">
    <property type="entry name" value="Tetracycline Repressor, domain 2"/>
    <property type="match status" value="1"/>
</dbReference>
<dbReference type="InterPro" id="IPR009057">
    <property type="entry name" value="Homeodomain-like_sf"/>
</dbReference>
<dbReference type="GO" id="GO:0003700">
    <property type="term" value="F:DNA-binding transcription factor activity"/>
    <property type="evidence" value="ECO:0007669"/>
    <property type="project" value="TreeGrafter"/>
</dbReference>
<keyword evidence="4" id="KW-1185">Reference proteome</keyword>
<evidence type="ECO:0000313" key="3">
    <source>
        <dbReference type="EMBL" id="NMO01213.1"/>
    </source>
</evidence>
<accession>A0A848KXN8</accession>
<dbReference type="Gene3D" id="1.10.10.60">
    <property type="entry name" value="Homeodomain-like"/>
    <property type="match status" value="1"/>
</dbReference>
<dbReference type="PANTHER" id="PTHR30055">
    <property type="entry name" value="HTH-TYPE TRANSCRIPTIONAL REGULATOR RUTR"/>
    <property type="match status" value="1"/>
</dbReference>
<comment type="caution">
    <text evidence="3">The sequence shown here is derived from an EMBL/GenBank/DDBJ whole genome shotgun (WGS) entry which is preliminary data.</text>
</comment>
<dbReference type="InterPro" id="IPR001647">
    <property type="entry name" value="HTH_TetR"/>
</dbReference>
<dbReference type="AlphaFoldDB" id="A0A848KXN8"/>
<dbReference type="InterPro" id="IPR050109">
    <property type="entry name" value="HTH-type_TetR-like_transc_reg"/>
</dbReference>
<dbReference type="PANTHER" id="PTHR30055:SF230">
    <property type="entry name" value="TRANSCRIPTIONAL REGULATORY PROTEIN (PROBABLY TETR-FAMILY)-RELATED"/>
    <property type="match status" value="1"/>
</dbReference>